<organism evidence="1 2">
    <name type="scientific">Methanospirillum stamsii</name>
    <dbReference type="NCBI Taxonomy" id="1277351"/>
    <lineage>
        <taxon>Archaea</taxon>
        <taxon>Methanobacteriati</taxon>
        <taxon>Methanobacteriota</taxon>
        <taxon>Stenosarchaea group</taxon>
        <taxon>Methanomicrobia</taxon>
        <taxon>Methanomicrobiales</taxon>
        <taxon>Methanospirillaceae</taxon>
        <taxon>Methanospirillum</taxon>
    </lineage>
</organism>
<dbReference type="AlphaFoldDB" id="A0A2V2NGY1"/>
<proteinExistence type="predicted"/>
<keyword evidence="2" id="KW-1185">Reference proteome</keyword>
<comment type="caution">
    <text evidence="1">The sequence shown here is derived from an EMBL/GenBank/DDBJ whole genome shotgun (WGS) entry which is preliminary data.</text>
</comment>
<reference evidence="1 2" key="1">
    <citation type="submission" date="2018-05" db="EMBL/GenBank/DDBJ databases">
        <title>Draft genome of Methanospirillum stamsii Pt1.</title>
        <authorList>
            <person name="Dueholm M.S."/>
            <person name="Nielsen P.H."/>
            <person name="Bakmann L.F."/>
            <person name="Otzen D.E."/>
        </authorList>
    </citation>
    <scope>NUCLEOTIDE SEQUENCE [LARGE SCALE GENOMIC DNA]</scope>
    <source>
        <strain evidence="1 2">Pt1</strain>
    </source>
</reference>
<accession>A0A2V2NGY1</accession>
<evidence type="ECO:0008006" key="3">
    <source>
        <dbReference type="Google" id="ProtNLM"/>
    </source>
</evidence>
<dbReference type="Proteomes" id="UP000245934">
    <property type="component" value="Unassembled WGS sequence"/>
</dbReference>
<gene>
    <name evidence="1" type="ORF">DLD82_03480</name>
</gene>
<dbReference type="OrthoDB" id="117506at2157"/>
<evidence type="ECO:0000313" key="2">
    <source>
        <dbReference type="Proteomes" id="UP000245934"/>
    </source>
</evidence>
<evidence type="ECO:0000313" key="1">
    <source>
        <dbReference type="EMBL" id="PWR75657.1"/>
    </source>
</evidence>
<dbReference type="GeneID" id="97609422"/>
<sequence length="150" mass="16192">MGIMAILLIGTFSCSASSDPTVMPIQLQPDASAPYEDEDFLLVVTPVINGLSDTQLNISERMDATSAYYSAAAMKVSPEFYPIGLNITRLLFYLGSSSEALEELDKSSGLGTHNSEVKDTLKAQAKADLEVAEEAWRGLTMIYPNSTLFG</sequence>
<protein>
    <recommendedName>
        <fullName evidence="3">Tetratricopeptide repeat protein</fullName>
    </recommendedName>
</protein>
<name>A0A2V2NGY1_9EURY</name>
<dbReference type="RefSeq" id="WP_109939722.1">
    <property type="nucleotide sequence ID" value="NZ_CP176366.1"/>
</dbReference>
<dbReference type="EMBL" id="QGMZ01000008">
    <property type="protein sequence ID" value="PWR75657.1"/>
    <property type="molecule type" value="Genomic_DNA"/>
</dbReference>